<evidence type="ECO:0000256" key="2">
    <source>
        <dbReference type="ARBA" id="ARBA00022475"/>
    </source>
</evidence>
<gene>
    <name evidence="7" type="ORF">RGF97_04100</name>
</gene>
<keyword evidence="3" id="KW-0812">Transmembrane</keyword>
<dbReference type="PANTHER" id="PTHR34697:SF2">
    <property type="entry name" value="PHOSPHATIDYLGLYCEROL LYSYLTRANSFERASE"/>
    <property type="match status" value="1"/>
</dbReference>
<dbReference type="SUPFAM" id="SSF55729">
    <property type="entry name" value="Acyl-CoA N-acyltransferases (Nat)"/>
    <property type="match status" value="1"/>
</dbReference>
<sequence length="331" mass="35871">MTAPAVTDALAVVAAHADHPSGVLALNTGTVRRPGTAVPGFVAYRRGRRHAVQFAGPFAAPADRDRLLGEFLRELSRGPGRTPRLTVAQLRADDVARYEAHGFRVNQIGSSYSIDLERFTTRGKALAKVRQNVSRARREGVVVTEEDSLAPRPELDALDAAWLRAKGRHVKELDFLIGERGGLAAPLRRTFVARVGGRAVGYVTYSPAWGTRPGYLYDLTRRSPAAPVGTVELVNLTALERFREEGTGWLHLGLTPFAGLSAAHAPATASPLLDRALRLIAEHGAAVYPARTQEAFKLKWAPHVIEPEYAAFQGGPTPGSVWNLMRITNAI</sequence>
<protein>
    <submittedName>
        <fullName evidence="7">DUF2156 domain-containing protein</fullName>
    </submittedName>
</protein>
<feature type="domain" description="Phosphatidylglycerol lysyltransferase C-terminal" evidence="6">
    <location>
        <begin position="40"/>
        <end position="312"/>
    </location>
</feature>
<dbReference type="EMBL" id="CP133762">
    <property type="protein sequence ID" value="WMX44204.1"/>
    <property type="molecule type" value="Genomic_DNA"/>
</dbReference>
<evidence type="ECO:0000256" key="1">
    <source>
        <dbReference type="ARBA" id="ARBA00004651"/>
    </source>
</evidence>
<dbReference type="InterPro" id="IPR016181">
    <property type="entry name" value="Acyl_CoA_acyltransferase"/>
</dbReference>
<dbReference type="PANTHER" id="PTHR34697">
    <property type="entry name" value="PHOSPHATIDYLGLYCEROL LYSYLTRANSFERASE"/>
    <property type="match status" value="1"/>
</dbReference>
<name>A0ABY9RSI9_9ACTN</name>
<keyword evidence="8" id="KW-1185">Reference proteome</keyword>
<dbReference type="InterPro" id="IPR024320">
    <property type="entry name" value="LPG_synthase_C"/>
</dbReference>
<proteinExistence type="predicted"/>
<evidence type="ECO:0000256" key="3">
    <source>
        <dbReference type="ARBA" id="ARBA00022692"/>
    </source>
</evidence>
<organism evidence="7 8">
    <name type="scientific">Streptomyces roseicoloratus</name>
    <dbReference type="NCBI Taxonomy" id="2508722"/>
    <lineage>
        <taxon>Bacteria</taxon>
        <taxon>Bacillati</taxon>
        <taxon>Actinomycetota</taxon>
        <taxon>Actinomycetes</taxon>
        <taxon>Kitasatosporales</taxon>
        <taxon>Streptomycetaceae</taxon>
        <taxon>Streptomyces</taxon>
    </lineage>
</organism>
<evidence type="ECO:0000313" key="8">
    <source>
        <dbReference type="Proteomes" id="UP001250858"/>
    </source>
</evidence>
<keyword evidence="5" id="KW-0472">Membrane</keyword>
<evidence type="ECO:0000256" key="4">
    <source>
        <dbReference type="ARBA" id="ARBA00022989"/>
    </source>
</evidence>
<reference evidence="7 8" key="1">
    <citation type="submission" date="2023-09" db="EMBL/GenBank/DDBJ databases">
        <title>Complete genome of Streptomyces roseicoloratus T14.</title>
        <authorList>
            <person name="Bashizi T."/>
            <person name="Kim M.-J."/>
            <person name="Lee G."/>
            <person name="Tagele S.B."/>
            <person name="Shin J.-H."/>
        </authorList>
    </citation>
    <scope>NUCLEOTIDE SEQUENCE [LARGE SCALE GENOMIC DNA]</scope>
    <source>
        <strain evidence="7 8">T14</strain>
    </source>
</reference>
<keyword evidence="2" id="KW-1003">Cell membrane</keyword>
<dbReference type="Proteomes" id="UP001250858">
    <property type="component" value="Chromosome"/>
</dbReference>
<dbReference type="RefSeq" id="WP_128980742.1">
    <property type="nucleotide sequence ID" value="NZ_CP133762.1"/>
</dbReference>
<evidence type="ECO:0000256" key="5">
    <source>
        <dbReference type="ARBA" id="ARBA00023136"/>
    </source>
</evidence>
<comment type="subcellular location">
    <subcellularLocation>
        <location evidence="1">Cell membrane</location>
        <topology evidence="1">Multi-pass membrane protein</topology>
    </subcellularLocation>
</comment>
<dbReference type="Pfam" id="PF09924">
    <property type="entry name" value="LPG_synthase_C"/>
    <property type="match status" value="1"/>
</dbReference>
<evidence type="ECO:0000259" key="6">
    <source>
        <dbReference type="Pfam" id="PF09924"/>
    </source>
</evidence>
<dbReference type="InterPro" id="IPR051211">
    <property type="entry name" value="PG_lysyltransferase"/>
</dbReference>
<accession>A0ABY9RSI9</accession>
<evidence type="ECO:0000313" key="7">
    <source>
        <dbReference type="EMBL" id="WMX44204.1"/>
    </source>
</evidence>
<keyword evidence="4" id="KW-1133">Transmembrane helix</keyword>